<feature type="domain" description="Phosphatase tensin-type" evidence="5">
    <location>
        <begin position="16"/>
        <end position="268"/>
    </location>
</feature>
<sequence>MSDYIRRIVSGNKARFRDGKLNLELDLVYITDQVIIMGFPAAGIEGLYRNRREDTKKFLDHRHGRNYWVFNFCPLKENSYPADTFDGRVSRYPFPDHHAPPLAIMPLVAREMRLWLDGSPERVVVLHCKAGKGRSGTIACAYLLSSDELASPPRLERSYSRKQWAKIRADEMMNAIPKDISPDKLSHNAVLDEEAPVDSPVPISDPVSPKPSQRQQIPHADALEHVLNLHTSRRMKAPSSDSDKIKQGVSIPSQRRFLYYWSLLLSHEAPSHLWATEPLVPSQNQGSTILNMPVSEKRPRPKIRLTEIKIRMRELSNVRINLVRAANAVIDRTSMSKSGSATTQTDKNTHVWVSVARYDDDLVETLERWERYTRMNSKSGQGYMGRRGSGTDHFGKEILGELFTDGRWDNKKMVRSFARMGALGERSVVKHKTEEDGKIKSYILHPLSETSWKGLRQDLQESREQSSVRPEDIDLPASEANSMYDLTQNVKESGIVLDAGREVRVKLYMGQVFMGWLWFIPTFHMPQPPPNSDPAAGQPSSMTSKLVLQRKELDFALGIGSSVIDVEISLEWLKETEVETVQPPARVNTEDEKTAPAKAEGLDSLGTTIEAMGAGDVAEIVEVVQAAED</sequence>
<feature type="domain" description="Tyrosine specific protein phosphatases" evidence="4">
    <location>
        <begin position="102"/>
        <end position="174"/>
    </location>
</feature>
<dbReference type="InterPro" id="IPR051281">
    <property type="entry name" value="Dual-spec_lipid-protein_phosph"/>
</dbReference>
<proteinExistence type="predicted"/>
<dbReference type="PANTHER" id="PTHR12305">
    <property type="entry name" value="PHOSPHATASE WITH HOMOLOGY TO TENSIN"/>
    <property type="match status" value="1"/>
</dbReference>
<name>A0A9W9DGU5_9AGAR</name>
<dbReference type="GO" id="GO:0051896">
    <property type="term" value="P:regulation of phosphatidylinositol 3-kinase/protein kinase B signal transduction"/>
    <property type="evidence" value="ECO:0007669"/>
    <property type="project" value="TreeGrafter"/>
</dbReference>
<dbReference type="InterPro" id="IPR029023">
    <property type="entry name" value="Tensin_phosphatase"/>
</dbReference>
<keyword evidence="2" id="KW-0378">Hydrolase</keyword>
<dbReference type="PROSITE" id="PS51181">
    <property type="entry name" value="PPASE_TENSIN"/>
    <property type="match status" value="1"/>
</dbReference>
<dbReference type="EMBL" id="JAOTPV010000034">
    <property type="protein sequence ID" value="KAJ4468784.1"/>
    <property type="molecule type" value="Genomic_DNA"/>
</dbReference>
<dbReference type="PANTHER" id="PTHR12305:SF81">
    <property type="entry name" value="PHOSPHATIDYLINOSITOL 3,4,5-TRISPHOSPHATE 3-PHOSPHATASE AND DUAL-SPECIFICITY PROTEIN PHOSPHATASE PTEN"/>
    <property type="match status" value="1"/>
</dbReference>
<feature type="region of interest" description="Disordered" evidence="3">
    <location>
        <begin position="193"/>
        <end position="214"/>
    </location>
</feature>
<protein>
    <recommendedName>
        <fullName evidence="1">phosphatidylinositol-3,4,5-trisphosphate 3-phosphatase</fullName>
        <ecNumber evidence="1">3.1.3.67</ecNumber>
    </recommendedName>
</protein>
<organism evidence="6 7">
    <name type="scientific">Lentinula aciculospora</name>
    <dbReference type="NCBI Taxonomy" id="153920"/>
    <lineage>
        <taxon>Eukaryota</taxon>
        <taxon>Fungi</taxon>
        <taxon>Dikarya</taxon>
        <taxon>Basidiomycota</taxon>
        <taxon>Agaricomycotina</taxon>
        <taxon>Agaricomycetes</taxon>
        <taxon>Agaricomycetidae</taxon>
        <taxon>Agaricales</taxon>
        <taxon>Marasmiineae</taxon>
        <taxon>Omphalotaceae</taxon>
        <taxon>Lentinula</taxon>
    </lineage>
</organism>
<dbReference type="PROSITE" id="PS50056">
    <property type="entry name" value="TYR_PHOSPHATASE_2"/>
    <property type="match status" value="1"/>
</dbReference>
<gene>
    <name evidence="6" type="ORF">J3R30DRAFT_3304454</name>
</gene>
<accession>A0A9W9DGU5</accession>
<dbReference type="Gene3D" id="3.90.190.10">
    <property type="entry name" value="Protein tyrosine phosphatase superfamily"/>
    <property type="match status" value="1"/>
</dbReference>
<dbReference type="GO" id="GO:0043491">
    <property type="term" value="P:phosphatidylinositol 3-kinase/protein kinase B signal transduction"/>
    <property type="evidence" value="ECO:0007669"/>
    <property type="project" value="TreeGrafter"/>
</dbReference>
<dbReference type="EC" id="3.1.3.67" evidence="1"/>
<evidence type="ECO:0000313" key="7">
    <source>
        <dbReference type="Proteomes" id="UP001150266"/>
    </source>
</evidence>
<dbReference type="GO" id="GO:0004725">
    <property type="term" value="F:protein tyrosine phosphatase activity"/>
    <property type="evidence" value="ECO:0007669"/>
    <property type="project" value="TreeGrafter"/>
</dbReference>
<reference evidence="6" key="1">
    <citation type="submission" date="2022-08" db="EMBL/GenBank/DDBJ databases">
        <title>A Global Phylogenomic Analysis of the Shiitake Genus Lentinula.</title>
        <authorList>
            <consortium name="DOE Joint Genome Institute"/>
            <person name="Sierra-Patev S."/>
            <person name="Min B."/>
            <person name="Naranjo-Ortiz M."/>
            <person name="Looney B."/>
            <person name="Konkel Z."/>
            <person name="Slot J.C."/>
            <person name="Sakamoto Y."/>
            <person name="Steenwyk J.L."/>
            <person name="Rokas A."/>
            <person name="Carro J."/>
            <person name="Camarero S."/>
            <person name="Ferreira P."/>
            <person name="Molpeceres G."/>
            <person name="Ruiz-Duenas F.J."/>
            <person name="Serrano A."/>
            <person name="Henrissat B."/>
            <person name="Drula E."/>
            <person name="Hughes K.W."/>
            <person name="Mata J.L."/>
            <person name="Ishikawa N.K."/>
            <person name="Vargas-Isla R."/>
            <person name="Ushijima S."/>
            <person name="Smith C.A."/>
            <person name="Ahrendt S."/>
            <person name="Andreopoulos W."/>
            <person name="He G."/>
            <person name="Labutti K."/>
            <person name="Lipzen A."/>
            <person name="Ng V."/>
            <person name="Riley R."/>
            <person name="Sandor L."/>
            <person name="Barry K."/>
            <person name="Martinez A.T."/>
            <person name="Xiao Y."/>
            <person name="Gibbons J.G."/>
            <person name="Terashima K."/>
            <person name="Grigoriev I.V."/>
            <person name="Hibbett D.S."/>
        </authorList>
    </citation>
    <scope>NUCLEOTIDE SEQUENCE</scope>
    <source>
        <strain evidence="6">JLM2183</strain>
    </source>
</reference>
<keyword evidence="7" id="KW-1185">Reference proteome</keyword>
<feature type="compositionally biased region" description="Low complexity" evidence="3">
    <location>
        <begin position="197"/>
        <end position="212"/>
    </location>
</feature>
<dbReference type="PROSITE" id="PS00383">
    <property type="entry name" value="TYR_PHOSPHATASE_1"/>
    <property type="match status" value="1"/>
</dbReference>
<dbReference type="GO" id="GO:0046856">
    <property type="term" value="P:phosphatidylinositol dephosphorylation"/>
    <property type="evidence" value="ECO:0007669"/>
    <property type="project" value="TreeGrafter"/>
</dbReference>
<dbReference type="InterPro" id="IPR029021">
    <property type="entry name" value="Prot-tyrosine_phosphatase-like"/>
</dbReference>
<dbReference type="InterPro" id="IPR016130">
    <property type="entry name" value="Tyr_Pase_AS"/>
</dbReference>
<evidence type="ECO:0000259" key="4">
    <source>
        <dbReference type="PROSITE" id="PS50056"/>
    </source>
</evidence>
<evidence type="ECO:0000256" key="2">
    <source>
        <dbReference type="ARBA" id="ARBA00022801"/>
    </source>
</evidence>
<dbReference type="GO" id="GO:0016314">
    <property type="term" value="F:phosphatidylinositol-3,4,5-trisphosphate 3-phosphatase activity"/>
    <property type="evidence" value="ECO:0007669"/>
    <property type="project" value="UniProtKB-EC"/>
</dbReference>
<evidence type="ECO:0000313" key="6">
    <source>
        <dbReference type="EMBL" id="KAJ4468784.1"/>
    </source>
</evidence>
<dbReference type="GO" id="GO:0048870">
    <property type="term" value="P:cell motility"/>
    <property type="evidence" value="ECO:0007669"/>
    <property type="project" value="TreeGrafter"/>
</dbReference>
<evidence type="ECO:0000259" key="5">
    <source>
        <dbReference type="PROSITE" id="PS51181"/>
    </source>
</evidence>
<dbReference type="Proteomes" id="UP001150266">
    <property type="component" value="Unassembled WGS sequence"/>
</dbReference>
<dbReference type="GO" id="GO:0005634">
    <property type="term" value="C:nucleus"/>
    <property type="evidence" value="ECO:0007669"/>
    <property type="project" value="TreeGrafter"/>
</dbReference>
<dbReference type="AlphaFoldDB" id="A0A9W9DGU5"/>
<dbReference type="GO" id="GO:0005829">
    <property type="term" value="C:cytosol"/>
    <property type="evidence" value="ECO:0007669"/>
    <property type="project" value="TreeGrafter"/>
</dbReference>
<dbReference type="GO" id="GO:0005886">
    <property type="term" value="C:plasma membrane"/>
    <property type="evidence" value="ECO:0007669"/>
    <property type="project" value="TreeGrafter"/>
</dbReference>
<evidence type="ECO:0000256" key="3">
    <source>
        <dbReference type="SAM" id="MobiDB-lite"/>
    </source>
</evidence>
<comment type="caution">
    <text evidence="6">The sequence shown here is derived from an EMBL/GenBank/DDBJ whole genome shotgun (WGS) entry which is preliminary data.</text>
</comment>
<dbReference type="OrthoDB" id="5632at2759"/>
<dbReference type="GO" id="GO:0042995">
    <property type="term" value="C:cell projection"/>
    <property type="evidence" value="ECO:0007669"/>
    <property type="project" value="TreeGrafter"/>
</dbReference>
<evidence type="ECO:0000256" key="1">
    <source>
        <dbReference type="ARBA" id="ARBA00013015"/>
    </source>
</evidence>
<dbReference type="SUPFAM" id="SSF52799">
    <property type="entry name" value="(Phosphotyrosine protein) phosphatases II"/>
    <property type="match status" value="1"/>
</dbReference>
<dbReference type="InterPro" id="IPR000387">
    <property type="entry name" value="Tyr_Pase_dom"/>
</dbReference>